<sequence length="101" mass="12149">EAEVIDILTKAFSRPPRMMTRLGKVMTGRTWKAEKYKFPWPPWDASRVQRLATNPNDRFELQQILDKAGTYHYVYLLKPDAFLFTTRDPREWDWWGKRMGK</sequence>
<protein>
    <submittedName>
        <fullName evidence="1">Uncharacterized protein</fullName>
    </submittedName>
</protein>
<accession>A0A0F8YXF4</accession>
<gene>
    <name evidence="1" type="ORF">LCGC14_3041450</name>
</gene>
<organism evidence="1">
    <name type="scientific">marine sediment metagenome</name>
    <dbReference type="NCBI Taxonomy" id="412755"/>
    <lineage>
        <taxon>unclassified sequences</taxon>
        <taxon>metagenomes</taxon>
        <taxon>ecological metagenomes</taxon>
    </lineage>
</organism>
<name>A0A0F8YXF4_9ZZZZ</name>
<evidence type="ECO:0000313" key="1">
    <source>
        <dbReference type="EMBL" id="KKK58734.1"/>
    </source>
</evidence>
<dbReference type="AlphaFoldDB" id="A0A0F8YXF4"/>
<reference evidence="1" key="1">
    <citation type="journal article" date="2015" name="Nature">
        <title>Complex archaea that bridge the gap between prokaryotes and eukaryotes.</title>
        <authorList>
            <person name="Spang A."/>
            <person name="Saw J.H."/>
            <person name="Jorgensen S.L."/>
            <person name="Zaremba-Niedzwiedzka K."/>
            <person name="Martijn J."/>
            <person name="Lind A.E."/>
            <person name="van Eijk R."/>
            <person name="Schleper C."/>
            <person name="Guy L."/>
            <person name="Ettema T.J."/>
        </authorList>
    </citation>
    <scope>NUCLEOTIDE SEQUENCE</scope>
</reference>
<dbReference type="EMBL" id="LAZR01063826">
    <property type="protein sequence ID" value="KKK58734.1"/>
    <property type="molecule type" value="Genomic_DNA"/>
</dbReference>
<feature type="non-terminal residue" evidence="1">
    <location>
        <position position="1"/>
    </location>
</feature>
<proteinExistence type="predicted"/>
<comment type="caution">
    <text evidence="1">The sequence shown here is derived from an EMBL/GenBank/DDBJ whole genome shotgun (WGS) entry which is preliminary data.</text>
</comment>